<dbReference type="EMBL" id="FONY01000027">
    <property type="protein sequence ID" value="SFF34638.1"/>
    <property type="molecule type" value="Genomic_DNA"/>
</dbReference>
<gene>
    <name evidence="2" type="ORF">SAMN04488541_102740</name>
</gene>
<keyword evidence="1" id="KW-0812">Transmembrane</keyword>
<accession>A0A1I2HYV7</accession>
<feature type="transmembrane region" description="Helical" evidence="1">
    <location>
        <begin position="34"/>
        <end position="51"/>
    </location>
</feature>
<protein>
    <submittedName>
        <fullName evidence="2">Uncharacterized protein</fullName>
    </submittedName>
</protein>
<name>A0A1I2HYV7_9BACT</name>
<dbReference type="RefSeq" id="WP_091548012.1">
    <property type="nucleotide sequence ID" value="NZ_FONY01000027.1"/>
</dbReference>
<sequence>MFGWFIAFFLIVTSLGGVIRILRERNYSPMLTEFIFVILVVAVFAGAFYFFCSWLGWVGIIPALISASFVFQILDKMGYEMPK</sequence>
<keyword evidence="1" id="KW-0472">Membrane</keyword>
<dbReference type="AlphaFoldDB" id="A0A1I2HYV7"/>
<evidence type="ECO:0000256" key="1">
    <source>
        <dbReference type="SAM" id="Phobius"/>
    </source>
</evidence>
<organism evidence="2 3">
    <name type="scientific">Thermoflexibacter ruber</name>
    <dbReference type="NCBI Taxonomy" id="1003"/>
    <lineage>
        <taxon>Bacteria</taxon>
        <taxon>Pseudomonadati</taxon>
        <taxon>Bacteroidota</taxon>
        <taxon>Cytophagia</taxon>
        <taxon>Cytophagales</taxon>
        <taxon>Thermoflexibacteraceae</taxon>
        <taxon>Thermoflexibacter</taxon>
    </lineage>
</organism>
<keyword evidence="1" id="KW-1133">Transmembrane helix</keyword>
<feature type="transmembrane region" description="Helical" evidence="1">
    <location>
        <begin position="57"/>
        <end position="74"/>
    </location>
</feature>
<evidence type="ECO:0000313" key="3">
    <source>
        <dbReference type="Proteomes" id="UP000199513"/>
    </source>
</evidence>
<reference evidence="2 3" key="1">
    <citation type="submission" date="2016-10" db="EMBL/GenBank/DDBJ databases">
        <authorList>
            <person name="de Groot N.N."/>
        </authorList>
    </citation>
    <scope>NUCLEOTIDE SEQUENCE [LARGE SCALE GENOMIC DNA]</scope>
    <source>
        <strain>GEY</strain>
        <strain evidence="3">DSM 9560</strain>
    </source>
</reference>
<proteinExistence type="predicted"/>
<dbReference type="STRING" id="1003.SAMN04488541_102740"/>
<dbReference type="Proteomes" id="UP000199513">
    <property type="component" value="Unassembled WGS sequence"/>
</dbReference>
<keyword evidence="3" id="KW-1185">Reference proteome</keyword>
<evidence type="ECO:0000313" key="2">
    <source>
        <dbReference type="EMBL" id="SFF34638.1"/>
    </source>
</evidence>
<feature type="transmembrane region" description="Helical" evidence="1">
    <location>
        <begin position="6"/>
        <end position="22"/>
    </location>
</feature>